<dbReference type="InterPro" id="IPR018729">
    <property type="entry name" value="DUF2269_transmembrane"/>
</dbReference>
<gene>
    <name evidence="2" type="ORF">AYO28_05705</name>
</gene>
<evidence type="ECO:0000313" key="2">
    <source>
        <dbReference type="EMBL" id="OAI95002.1"/>
    </source>
</evidence>
<feature type="transmembrane region" description="Helical" evidence="1">
    <location>
        <begin position="51"/>
        <end position="70"/>
    </location>
</feature>
<dbReference type="EMBL" id="LUCV01000003">
    <property type="protein sequence ID" value="OAI95002.1"/>
    <property type="molecule type" value="Genomic_DNA"/>
</dbReference>
<feature type="transmembrane region" description="Helical" evidence="1">
    <location>
        <begin position="82"/>
        <end position="100"/>
    </location>
</feature>
<evidence type="ECO:0000256" key="1">
    <source>
        <dbReference type="SAM" id="Phobius"/>
    </source>
</evidence>
<protein>
    <recommendedName>
        <fullName evidence="4">DUF2269 domain-containing protein</fullName>
    </recommendedName>
</protein>
<proteinExistence type="predicted"/>
<name>A0A177SVG1_PSEPU</name>
<keyword evidence="1" id="KW-0812">Transmembrane</keyword>
<organism evidence="2 3">
    <name type="scientific">Pseudomonas putida</name>
    <name type="common">Arthrobacter siderocapsulatus</name>
    <dbReference type="NCBI Taxonomy" id="303"/>
    <lineage>
        <taxon>Bacteria</taxon>
        <taxon>Pseudomonadati</taxon>
        <taxon>Pseudomonadota</taxon>
        <taxon>Gammaproteobacteria</taxon>
        <taxon>Pseudomonadales</taxon>
        <taxon>Pseudomonadaceae</taxon>
        <taxon>Pseudomonas</taxon>
    </lineage>
</organism>
<keyword evidence="1" id="KW-1133">Transmembrane helix</keyword>
<dbReference type="Proteomes" id="UP000077752">
    <property type="component" value="Unassembled WGS sequence"/>
</dbReference>
<dbReference type="AlphaFoldDB" id="A0A177SVG1"/>
<dbReference type="Pfam" id="PF10027">
    <property type="entry name" value="DUF2269"/>
    <property type="match status" value="1"/>
</dbReference>
<feature type="transmembrane region" description="Helical" evidence="1">
    <location>
        <begin position="120"/>
        <end position="139"/>
    </location>
</feature>
<evidence type="ECO:0000313" key="3">
    <source>
        <dbReference type="Proteomes" id="UP000077752"/>
    </source>
</evidence>
<comment type="caution">
    <text evidence="2">The sequence shown here is derived from an EMBL/GenBank/DDBJ whole genome shotgun (WGS) entry which is preliminary data.</text>
</comment>
<accession>A0A177SVG1</accession>
<reference evidence="2 3" key="1">
    <citation type="submission" date="2016-03" db="EMBL/GenBank/DDBJ databases">
        <title>Draft Genome Assembly of Pseudomonas putida strain CBF10-2.</title>
        <authorList>
            <person name="Iyer R.S."/>
            <person name="Damania A."/>
        </authorList>
    </citation>
    <scope>NUCLEOTIDE SEQUENCE [LARGE SCALE GENOMIC DNA]</scope>
    <source>
        <strain evidence="2 3">CBF10-2</strain>
    </source>
</reference>
<sequence>MEPLTALKTAHVLATVLLLGSALGLAVWTWRARRTGDAAVGGRLLARPQGFLWLSMGIGLVSLPFTGWWLVHVVGWPLGQTWVLGSSLLYTFGALAWFWLLARINQLRSAPDAGKPRFTLALALFSGICFIAIAGLMGAKPV</sequence>
<keyword evidence="1" id="KW-0472">Membrane</keyword>
<dbReference type="RefSeq" id="WP_064301138.1">
    <property type="nucleotide sequence ID" value="NZ_LUCV01000003.1"/>
</dbReference>
<feature type="transmembrane region" description="Helical" evidence="1">
    <location>
        <begin position="12"/>
        <end position="30"/>
    </location>
</feature>
<evidence type="ECO:0008006" key="4">
    <source>
        <dbReference type="Google" id="ProtNLM"/>
    </source>
</evidence>